<reference evidence="2 3" key="1">
    <citation type="submission" date="2016-09" db="EMBL/GenBank/DDBJ databases">
        <authorList>
            <person name="Capua I."/>
            <person name="De Benedictis P."/>
            <person name="Joannis T."/>
            <person name="Lombin L.H."/>
            <person name="Cattoli G."/>
        </authorList>
    </citation>
    <scope>NUCLEOTIDE SEQUENCE [LARGE SCALE GENOMIC DNA]</scope>
    <source>
        <strain evidence="2 3">IMI 309357</strain>
    </source>
</reference>
<accession>A0A1G4BPV2</accession>
<dbReference type="AlphaFoldDB" id="A0A1G4BPV2"/>
<keyword evidence="3" id="KW-1185">Reference proteome</keyword>
<gene>
    <name evidence="2" type="ORF">CORC01_01386</name>
</gene>
<evidence type="ECO:0000313" key="3">
    <source>
        <dbReference type="Proteomes" id="UP000176998"/>
    </source>
</evidence>
<feature type="compositionally biased region" description="Basic residues" evidence="1">
    <location>
        <begin position="1"/>
        <end position="19"/>
    </location>
</feature>
<proteinExistence type="predicted"/>
<evidence type="ECO:0000313" key="2">
    <source>
        <dbReference type="EMBL" id="OHF03333.1"/>
    </source>
</evidence>
<feature type="compositionally biased region" description="Gly residues" evidence="1">
    <location>
        <begin position="20"/>
        <end position="29"/>
    </location>
</feature>
<name>A0A1G4BPV2_9PEZI</name>
<comment type="caution">
    <text evidence="2">The sequence shown here is derived from an EMBL/GenBank/DDBJ whole genome shotgun (WGS) entry which is preliminary data.</text>
</comment>
<sequence length="82" mass="8879">MAHHKSSSSKGHGSSHGKSHGGSSGGSSGGKKQYVSFEVWYCDFCHNGPLNTQTDTHCTNYNCGHRRCHTCQTSVVTQRADH</sequence>
<organism evidence="2 3">
    <name type="scientific">Colletotrichum orchidophilum</name>
    <dbReference type="NCBI Taxonomy" id="1209926"/>
    <lineage>
        <taxon>Eukaryota</taxon>
        <taxon>Fungi</taxon>
        <taxon>Dikarya</taxon>
        <taxon>Ascomycota</taxon>
        <taxon>Pezizomycotina</taxon>
        <taxon>Sordariomycetes</taxon>
        <taxon>Hypocreomycetidae</taxon>
        <taxon>Glomerellales</taxon>
        <taxon>Glomerellaceae</taxon>
        <taxon>Colletotrichum</taxon>
    </lineage>
</organism>
<dbReference type="EMBL" id="MJBS01000007">
    <property type="protein sequence ID" value="OHF03333.1"/>
    <property type="molecule type" value="Genomic_DNA"/>
</dbReference>
<feature type="region of interest" description="Disordered" evidence="1">
    <location>
        <begin position="1"/>
        <end position="31"/>
    </location>
</feature>
<dbReference type="GeneID" id="34554552"/>
<protein>
    <submittedName>
        <fullName evidence="2">Uncharacterized protein</fullName>
    </submittedName>
</protein>
<evidence type="ECO:0000256" key="1">
    <source>
        <dbReference type="SAM" id="MobiDB-lite"/>
    </source>
</evidence>
<dbReference type="OrthoDB" id="10479450at2759"/>
<dbReference type="Proteomes" id="UP000176998">
    <property type="component" value="Unassembled WGS sequence"/>
</dbReference>
<dbReference type="RefSeq" id="XP_022480470.1">
    <property type="nucleotide sequence ID" value="XM_022613042.1"/>
</dbReference>